<dbReference type="EMBL" id="CM042013">
    <property type="protein sequence ID" value="KAI3739853.1"/>
    <property type="molecule type" value="Genomic_DNA"/>
</dbReference>
<proteinExistence type="predicted"/>
<evidence type="ECO:0000313" key="1">
    <source>
        <dbReference type="EMBL" id="KAI3739853.1"/>
    </source>
</evidence>
<protein>
    <submittedName>
        <fullName evidence="1">Uncharacterized protein</fullName>
    </submittedName>
</protein>
<evidence type="ECO:0000313" key="2">
    <source>
        <dbReference type="Proteomes" id="UP001055811"/>
    </source>
</evidence>
<organism evidence="1 2">
    <name type="scientific">Cichorium intybus</name>
    <name type="common">Chicory</name>
    <dbReference type="NCBI Taxonomy" id="13427"/>
    <lineage>
        <taxon>Eukaryota</taxon>
        <taxon>Viridiplantae</taxon>
        <taxon>Streptophyta</taxon>
        <taxon>Embryophyta</taxon>
        <taxon>Tracheophyta</taxon>
        <taxon>Spermatophyta</taxon>
        <taxon>Magnoliopsida</taxon>
        <taxon>eudicotyledons</taxon>
        <taxon>Gunneridae</taxon>
        <taxon>Pentapetalae</taxon>
        <taxon>asterids</taxon>
        <taxon>campanulids</taxon>
        <taxon>Asterales</taxon>
        <taxon>Asteraceae</taxon>
        <taxon>Cichorioideae</taxon>
        <taxon>Cichorieae</taxon>
        <taxon>Cichoriinae</taxon>
        <taxon>Cichorium</taxon>
    </lineage>
</organism>
<gene>
    <name evidence="1" type="ORF">L2E82_30265</name>
</gene>
<name>A0ACB9CZR3_CICIN</name>
<accession>A0ACB9CZR3</accession>
<sequence length="453" mass="50809">MWNMMVSKLLRVGRRQLHTIVSRDIIKPSSPTPSHLKTYNLPLFDTLAVNAYMPVVAFYPSSSIYQNSHEKTLDLKNSLSHILEQYYPYAGRLAKSLPTYVDCSDEGVEFIEAHNDNPLSDFLQHSEHEDLDQLFPDDMIWLKSNHKGDINGSTAPLFVQVNHFSCGGVALAASLSHKIADGTSIFNFFNHWAAMTRCRAGEHHDLSHMNPIFIPYKNRNVNLPKKLPDRSQGDYVTRSFVFPNSKINDLKAKIKSMTMESGEPITNPTRAEALTWLIHKCAVAAASKSNSGIFKPTGVCHAMNLRNNLVEPLPETSVGNLYLPLQFPTVNESELTPNYIIGELRKRKKESRSIRNAETALEIVAEMCSDHTAMLEASKTLDDYYIYSAISRIPLYGIDFGWGKPIKVTIGGVVKNFIVMMDTPGGDGINALVSLERQDMKIIQNDDELLAFC</sequence>
<comment type="caution">
    <text evidence="1">The sequence shown here is derived from an EMBL/GenBank/DDBJ whole genome shotgun (WGS) entry which is preliminary data.</text>
</comment>
<keyword evidence="2" id="KW-1185">Reference proteome</keyword>
<dbReference type="Proteomes" id="UP001055811">
    <property type="component" value="Linkage Group LG05"/>
</dbReference>
<reference evidence="2" key="1">
    <citation type="journal article" date="2022" name="Mol. Ecol. Resour.">
        <title>The genomes of chicory, endive, great burdock and yacon provide insights into Asteraceae palaeo-polyploidization history and plant inulin production.</title>
        <authorList>
            <person name="Fan W."/>
            <person name="Wang S."/>
            <person name="Wang H."/>
            <person name="Wang A."/>
            <person name="Jiang F."/>
            <person name="Liu H."/>
            <person name="Zhao H."/>
            <person name="Xu D."/>
            <person name="Zhang Y."/>
        </authorList>
    </citation>
    <scope>NUCLEOTIDE SEQUENCE [LARGE SCALE GENOMIC DNA]</scope>
    <source>
        <strain evidence="2">cv. Punajuju</strain>
    </source>
</reference>
<reference evidence="1 2" key="2">
    <citation type="journal article" date="2022" name="Mol. Ecol. Resour.">
        <title>The genomes of chicory, endive, great burdock and yacon provide insights into Asteraceae paleo-polyploidization history and plant inulin production.</title>
        <authorList>
            <person name="Fan W."/>
            <person name="Wang S."/>
            <person name="Wang H."/>
            <person name="Wang A."/>
            <person name="Jiang F."/>
            <person name="Liu H."/>
            <person name="Zhao H."/>
            <person name="Xu D."/>
            <person name="Zhang Y."/>
        </authorList>
    </citation>
    <scope>NUCLEOTIDE SEQUENCE [LARGE SCALE GENOMIC DNA]</scope>
    <source>
        <strain evidence="2">cv. Punajuju</strain>
        <tissue evidence="1">Leaves</tissue>
    </source>
</reference>